<dbReference type="InterPro" id="IPR036393">
    <property type="entry name" value="AceGlu_kinase-like_sf"/>
</dbReference>
<dbReference type="GO" id="GO:0016114">
    <property type="term" value="P:terpenoid biosynthetic process"/>
    <property type="evidence" value="ECO:0007669"/>
    <property type="project" value="TreeGrafter"/>
</dbReference>
<evidence type="ECO:0000256" key="10">
    <source>
        <dbReference type="PIRSR" id="PIRSR016496-1"/>
    </source>
</evidence>
<dbReference type="InterPro" id="IPR001048">
    <property type="entry name" value="Asp/Glu/Uridylate_kinase"/>
</dbReference>
<feature type="site" description="Transition state stabilizer" evidence="11">
    <location>
        <position position="16"/>
    </location>
</feature>
<keyword evidence="4" id="KW-0808">Transferase</keyword>
<dbReference type="NCBIfam" id="NF040647">
    <property type="entry name" value="IPPK_Arch"/>
    <property type="match status" value="1"/>
</dbReference>
<dbReference type="EC" id="2.7.4.26" evidence="2"/>
<dbReference type="Pfam" id="PF00696">
    <property type="entry name" value="AA_kinase"/>
    <property type="match status" value="1"/>
</dbReference>
<dbReference type="GO" id="GO:0005524">
    <property type="term" value="F:ATP binding"/>
    <property type="evidence" value="ECO:0007669"/>
    <property type="project" value="UniProtKB-KW"/>
</dbReference>
<evidence type="ECO:0000256" key="11">
    <source>
        <dbReference type="PIRSR" id="PIRSR016496-2"/>
    </source>
</evidence>
<dbReference type="AlphaFoldDB" id="A0A1G1X9P7"/>
<comment type="catalytic activity">
    <reaction evidence="9">
        <text>isopentenyl phosphate + ATP = isopentenyl diphosphate + ADP</text>
        <dbReference type="Rhea" id="RHEA:33963"/>
        <dbReference type="ChEBI" id="CHEBI:30616"/>
        <dbReference type="ChEBI" id="CHEBI:65078"/>
        <dbReference type="ChEBI" id="CHEBI:128769"/>
        <dbReference type="ChEBI" id="CHEBI:456216"/>
        <dbReference type="EC" id="2.7.4.26"/>
    </reaction>
</comment>
<evidence type="ECO:0000256" key="6">
    <source>
        <dbReference type="ARBA" id="ARBA00022777"/>
    </source>
</evidence>
<evidence type="ECO:0000256" key="4">
    <source>
        <dbReference type="ARBA" id="ARBA00022679"/>
    </source>
</evidence>
<organism evidence="13 14">
    <name type="scientific">Candidatus Andersenbacteria bacterium RIFCSPHIGHO2_12_FULL_45_11b</name>
    <dbReference type="NCBI Taxonomy" id="1797282"/>
    <lineage>
        <taxon>Bacteria</taxon>
        <taxon>Candidatus Anderseniibacteriota</taxon>
    </lineage>
</organism>
<dbReference type="PANTHER" id="PTHR43654">
    <property type="entry name" value="GLUTAMATE 5-KINASE"/>
    <property type="match status" value="1"/>
</dbReference>
<proteinExistence type="inferred from homology"/>
<evidence type="ECO:0000256" key="8">
    <source>
        <dbReference type="ARBA" id="ARBA00023229"/>
    </source>
</evidence>
<evidence type="ECO:0000256" key="5">
    <source>
        <dbReference type="ARBA" id="ARBA00022741"/>
    </source>
</evidence>
<gene>
    <name evidence="13" type="ORF">A3E36_03790</name>
</gene>
<evidence type="ECO:0000256" key="1">
    <source>
        <dbReference type="ARBA" id="ARBA00010540"/>
    </source>
</evidence>
<dbReference type="Gene3D" id="3.40.1160.10">
    <property type="entry name" value="Acetylglutamate kinase-like"/>
    <property type="match status" value="1"/>
</dbReference>
<evidence type="ECO:0000256" key="9">
    <source>
        <dbReference type="ARBA" id="ARBA00049063"/>
    </source>
</evidence>
<evidence type="ECO:0000256" key="2">
    <source>
        <dbReference type="ARBA" id="ARBA00012908"/>
    </source>
</evidence>
<dbReference type="EMBL" id="MHHS01000029">
    <property type="protein sequence ID" value="OGY36785.1"/>
    <property type="molecule type" value="Genomic_DNA"/>
</dbReference>
<dbReference type="GO" id="GO:0102043">
    <property type="term" value="F:isopentenyl phosphate kinase activity"/>
    <property type="evidence" value="ECO:0007669"/>
    <property type="project" value="UniProtKB-EC"/>
</dbReference>
<comment type="caution">
    <text evidence="13">The sequence shown here is derived from an EMBL/GenBank/DDBJ whole genome shotgun (WGS) entry which is preliminary data.</text>
</comment>
<dbReference type="SUPFAM" id="SSF53633">
    <property type="entry name" value="Carbamate kinase-like"/>
    <property type="match status" value="1"/>
</dbReference>
<feature type="domain" description="Aspartate/glutamate/uridylate kinase" evidence="12">
    <location>
        <begin position="3"/>
        <end position="234"/>
    </location>
</feature>
<protein>
    <recommendedName>
        <fullName evidence="3">Isopentenyl phosphate kinase</fullName>
        <ecNumber evidence="2">2.7.4.26</ecNumber>
    </recommendedName>
</protein>
<keyword evidence="8" id="KW-0414">Isoprene biosynthesis</keyword>
<evidence type="ECO:0000313" key="14">
    <source>
        <dbReference type="Proteomes" id="UP000177941"/>
    </source>
</evidence>
<keyword evidence="5 10" id="KW-0547">Nucleotide-binding</keyword>
<feature type="binding site" evidence="10">
    <location>
        <begin position="7"/>
        <end position="11"/>
    </location>
    <ligand>
        <name>ATP</name>
        <dbReference type="ChEBI" id="CHEBI:30616"/>
    </ligand>
</feature>
<keyword evidence="7 10" id="KW-0067">ATP-binding</keyword>
<sequence length="265" mass="29141">MELWIIKLGGSIITEKQNGIPVGRTRLVSQLCEKIALFLQMNPNIRILLLHGAGSVGHPLAKEYNLSDMPLNTKRTYGMAKTILAMRGLSNEISLALQECNVPAIPMQTSSMFYRDEDGRLIFAGQKIMERMLENRSLPVLSGDVVSTANNMSSIASADELAVVCAKAWKATRILFATDVDGIYANFPPAPSETYLQNITRDDIQRIITETDMPHNSQDVTKGMKGKLSALLAMQSVQVSVFNGFDSKNLELALNKQPVGTNIQL</sequence>
<feature type="binding site" evidence="10">
    <location>
        <position position="58"/>
    </location>
    <ligand>
        <name>substrate</name>
    </ligand>
</feature>
<name>A0A1G1X9P7_9BACT</name>
<evidence type="ECO:0000259" key="12">
    <source>
        <dbReference type="Pfam" id="PF00696"/>
    </source>
</evidence>
<comment type="similarity">
    <text evidence="1">Belongs to the isopentenyl phosphate kinase family.</text>
</comment>
<feature type="binding site" evidence="10">
    <location>
        <position position="227"/>
    </location>
    <ligand>
        <name>ATP</name>
        <dbReference type="ChEBI" id="CHEBI:30616"/>
    </ligand>
</feature>
<dbReference type="InterPro" id="IPR024192">
    <property type="entry name" value="Fosfomycin_R_FomA-type"/>
</dbReference>
<feature type="binding site" evidence="10">
    <location>
        <position position="53"/>
    </location>
    <ligand>
        <name>substrate</name>
    </ligand>
</feature>
<evidence type="ECO:0000256" key="7">
    <source>
        <dbReference type="ARBA" id="ARBA00022840"/>
    </source>
</evidence>
<evidence type="ECO:0000256" key="3">
    <source>
        <dbReference type="ARBA" id="ARBA00017267"/>
    </source>
</evidence>
<dbReference type="PIRSF" id="PIRSF016496">
    <property type="entry name" value="Kin_FomA"/>
    <property type="match status" value="1"/>
</dbReference>
<feature type="binding site" evidence="10">
    <location>
        <position position="158"/>
    </location>
    <ligand>
        <name>substrate</name>
    </ligand>
</feature>
<keyword evidence="6" id="KW-0418">Kinase</keyword>
<dbReference type="PANTHER" id="PTHR43654:SF1">
    <property type="entry name" value="ISOPENTENYL PHOSPHATE KINASE"/>
    <property type="match status" value="1"/>
</dbReference>
<accession>A0A1G1X9P7</accession>
<evidence type="ECO:0000313" key="13">
    <source>
        <dbReference type="EMBL" id="OGY36785.1"/>
    </source>
</evidence>
<reference evidence="13 14" key="1">
    <citation type="journal article" date="2016" name="Nat. Commun.">
        <title>Thousands of microbial genomes shed light on interconnected biogeochemical processes in an aquifer system.</title>
        <authorList>
            <person name="Anantharaman K."/>
            <person name="Brown C.T."/>
            <person name="Hug L.A."/>
            <person name="Sharon I."/>
            <person name="Castelle C.J."/>
            <person name="Probst A.J."/>
            <person name="Thomas B.C."/>
            <person name="Singh A."/>
            <person name="Wilkins M.J."/>
            <person name="Karaoz U."/>
            <person name="Brodie E.L."/>
            <person name="Williams K.H."/>
            <person name="Hubbard S.S."/>
            <person name="Banfield J.F."/>
        </authorList>
    </citation>
    <scope>NUCLEOTIDE SEQUENCE [LARGE SCALE GENOMIC DNA]</scope>
</reference>
<feature type="binding site" evidence="10">
    <location>
        <position position="223"/>
    </location>
    <ligand>
        <name>ATP</name>
        <dbReference type="ChEBI" id="CHEBI:30616"/>
    </ligand>
</feature>
<dbReference type="GO" id="GO:0016301">
    <property type="term" value="F:kinase activity"/>
    <property type="evidence" value="ECO:0007669"/>
    <property type="project" value="UniProtKB-KW"/>
</dbReference>
<dbReference type="Proteomes" id="UP000177941">
    <property type="component" value="Unassembled WGS sequence"/>
</dbReference>
<feature type="binding site" evidence="10">
    <location>
        <position position="179"/>
    </location>
    <ligand>
        <name>ATP</name>
        <dbReference type="ChEBI" id="CHEBI:30616"/>
    </ligand>
</feature>
<feature type="binding site" evidence="10">
    <location>
        <position position="54"/>
    </location>
    <ligand>
        <name>ATP</name>
        <dbReference type="ChEBI" id="CHEBI:30616"/>
    </ligand>
</feature>
<dbReference type="GO" id="GO:0005829">
    <property type="term" value="C:cytosol"/>
    <property type="evidence" value="ECO:0007669"/>
    <property type="project" value="TreeGrafter"/>
</dbReference>